<organism evidence="4 5">
    <name type="scientific">Salinibacter ruber</name>
    <dbReference type="NCBI Taxonomy" id="146919"/>
    <lineage>
        <taxon>Bacteria</taxon>
        <taxon>Pseudomonadati</taxon>
        <taxon>Rhodothermota</taxon>
        <taxon>Rhodothermia</taxon>
        <taxon>Rhodothermales</taxon>
        <taxon>Salinibacteraceae</taxon>
        <taxon>Salinibacter</taxon>
    </lineage>
</organism>
<feature type="coiled-coil region" evidence="1">
    <location>
        <begin position="96"/>
        <end position="141"/>
    </location>
</feature>
<dbReference type="PANTHER" id="PTHR30015">
    <property type="entry name" value="MRR RESTRICTION SYSTEM PROTEIN"/>
    <property type="match status" value="1"/>
</dbReference>
<dbReference type="InterPro" id="IPR052906">
    <property type="entry name" value="Type_IV_Methyl-Rstrct_Enzyme"/>
</dbReference>
<dbReference type="AlphaFoldDB" id="A0A9X2TAG6"/>
<reference evidence="4" key="1">
    <citation type="submission" date="2022-08" db="EMBL/GenBank/DDBJ databases">
        <title>Genomic Encyclopedia of Type Strains, Phase V (KMG-V): Genome sequencing to study the core and pangenomes of soil and plant-associated prokaryotes.</title>
        <authorList>
            <person name="Whitman W."/>
        </authorList>
    </citation>
    <scope>NUCLEOTIDE SEQUENCE</scope>
    <source>
        <strain evidence="4">0</strain>
    </source>
</reference>
<keyword evidence="2" id="KW-0472">Membrane</keyword>
<evidence type="ECO:0000256" key="1">
    <source>
        <dbReference type="SAM" id="Coils"/>
    </source>
</evidence>
<dbReference type="EMBL" id="JANUAU010000001">
    <property type="protein sequence ID" value="MCS3676230.1"/>
    <property type="molecule type" value="Genomic_DNA"/>
</dbReference>
<evidence type="ECO:0000256" key="2">
    <source>
        <dbReference type="SAM" id="Phobius"/>
    </source>
</evidence>
<dbReference type="RefSeq" id="WP_259079088.1">
    <property type="nucleotide sequence ID" value="NZ_JANTZK010000017.1"/>
</dbReference>
<evidence type="ECO:0000259" key="3">
    <source>
        <dbReference type="Pfam" id="PF04471"/>
    </source>
</evidence>
<dbReference type="Pfam" id="PF04471">
    <property type="entry name" value="Mrr_cat"/>
    <property type="match status" value="1"/>
</dbReference>
<dbReference type="Gene3D" id="3.40.1350.10">
    <property type="match status" value="1"/>
</dbReference>
<dbReference type="InterPro" id="IPR011335">
    <property type="entry name" value="Restrct_endonuc-II-like"/>
</dbReference>
<gene>
    <name evidence="4" type="ORF">GGP71_000126</name>
</gene>
<dbReference type="GO" id="GO:0003677">
    <property type="term" value="F:DNA binding"/>
    <property type="evidence" value="ECO:0007669"/>
    <property type="project" value="InterPro"/>
</dbReference>
<dbReference type="Proteomes" id="UP001155027">
    <property type="component" value="Unassembled WGS sequence"/>
</dbReference>
<name>A0A9X2TAG6_9BACT</name>
<feature type="transmembrane region" description="Helical" evidence="2">
    <location>
        <begin position="68"/>
        <end position="89"/>
    </location>
</feature>
<dbReference type="GO" id="GO:0015666">
    <property type="term" value="F:restriction endodeoxyribonuclease activity"/>
    <property type="evidence" value="ECO:0007669"/>
    <property type="project" value="TreeGrafter"/>
</dbReference>
<keyword evidence="1" id="KW-0175">Coiled coil</keyword>
<dbReference type="SUPFAM" id="SSF52980">
    <property type="entry name" value="Restriction endonuclease-like"/>
    <property type="match status" value="1"/>
</dbReference>
<evidence type="ECO:0000313" key="5">
    <source>
        <dbReference type="Proteomes" id="UP001155027"/>
    </source>
</evidence>
<dbReference type="InterPro" id="IPR011856">
    <property type="entry name" value="tRNA_endonuc-like_dom_sf"/>
</dbReference>
<accession>A0A9X2TAG6</accession>
<keyword evidence="2" id="KW-0812">Transmembrane</keyword>
<keyword evidence="2" id="KW-1133">Transmembrane helix</keyword>
<sequence length="254" mass="29416">MDTTSQIKEEIRSKRKKINDKKESIEELRKRYNIDTCEKEVKFRYPVVISFFSSILIVAYLGDLYIGEWASIILLFLIPLGGSFTYSFFKGAPLRLKENKRRMENKRRSIEEDIRKIKREIELKNSELERARSAREDKRSNLDWWFSLTPREFEEEVAKLYESRGYQCTLTDPSNDGGYDISVDGEGNGSFLVECKRWDSPVGRPNLQKLMGAVGASDAEHGVFVTTSRFTDQAKKFAAKTNLDLIDGRKLLEL</sequence>
<feature type="domain" description="Restriction endonuclease type IV Mrr" evidence="3">
    <location>
        <begin position="148"/>
        <end position="254"/>
    </location>
</feature>
<evidence type="ECO:0000313" key="4">
    <source>
        <dbReference type="EMBL" id="MCS3676230.1"/>
    </source>
</evidence>
<feature type="coiled-coil region" evidence="1">
    <location>
        <begin position="8"/>
        <end position="35"/>
    </location>
</feature>
<proteinExistence type="predicted"/>
<dbReference type="InterPro" id="IPR007560">
    <property type="entry name" value="Restrct_endonuc_IV_Mrr"/>
</dbReference>
<dbReference type="PANTHER" id="PTHR30015:SF7">
    <property type="entry name" value="TYPE IV METHYL-DIRECTED RESTRICTION ENZYME ECOKMRR"/>
    <property type="match status" value="1"/>
</dbReference>
<comment type="caution">
    <text evidence="4">The sequence shown here is derived from an EMBL/GenBank/DDBJ whole genome shotgun (WGS) entry which is preliminary data.</text>
</comment>
<protein>
    <recommendedName>
        <fullName evidence="3">Restriction endonuclease type IV Mrr domain-containing protein</fullName>
    </recommendedName>
</protein>
<feature type="transmembrane region" description="Helical" evidence="2">
    <location>
        <begin position="43"/>
        <end position="62"/>
    </location>
</feature>
<dbReference type="GO" id="GO:0009307">
    <property type="term" value="P:DNA restriction-modification system"/>
    <property type="evidence" value="ECO:0007669"/>
    <property type="project" value="InterPro"/>
</dbReference>